<proteinExistence type="predicted"/>
<reference evidence="2 3" key="1">
    <citation type="submission" date="2020-04" db="EMBL/GenBank/DDBJ databases">
        <title>Hymenobacter polaris sp. nov., isolated from Arctic soil.</title>
        <authorList>
            <person name="Dahal R.H."/>
        </authorList>
    </citation>
    <scope>NUCLEOTIDE SEQUENCE [LARGE SCALE GENOMIC DNA]</scope>
    <source>
        <strain evidence="2 3">RP-2-7</strain>
    </source>
</reference>
<dbReference type="InterPro" id="IPR001623">
    <property type="entry name" value="DnaJ_domain"/>
</dbReference>
<sequence length="286" mass="31311">MATLRTQLQALRDAQAQARLAYWRQVGPLAAATVAARRALYEPLEAALPGGYLTRAEEQQVTELLVAIARDLEARFGEDEAAVLARYAPVELPTEEPERPLPATEPTTPSPPERPTAQQRRQQRTQAAAEKARTADDALLGSTKAAYRELARQHHPDRAAQADTATQQAQTALMQRITAAYAAGDLAALLTLLAEETTSEASEELLARYTQALTQQRTQLSQQLAAAQVPAADAPWSGTPKQQRTRLREVKRSLRAEIDYLALLQRQLAEPASLRLALRELAKTGV</sequence>
<keyword evidence="3" id="KW-1185">Reference proteome</keyword>
<feature type="region of interest" description="Disordered" evidence="1">
    <location>
        <begin position="88"/>
        <end position="140"/>
    </location>
</feature>
<feature type="compositionally biased region" description="Low complexity" evidence="1">
    <location>
        <begin position="115"/>
        <end position="129"/>
    </location>
</feature>
<evidence type="ECO:0000256" key="1">
    <source>
        <dbReference type="SAM" id="MobiDB-lite"/>
    </source>
</evidence>
<dbReference type="EMBL" id="JABBGH010000001">
    <property type="protein sequence ID" value="NML65369.1"/>
    <property type="molecule type" value="Genomic_DNA"/>
</dbReference>
<evidence type="ECO:0000313" key="2">
    <source>
        <dbReference type="EMBL" id="NML65369.1"/>
    </source>
</evidence>
<dbReference type="SUPFAM" id="SSF46565">
    <property type="entry name" value="Chaperone J-domain"/>
    <property type="match status" value="1"/>
</dbReference>
<dbReference type="InterPro" id="IPR036869">
    <property type="entry name" value="J_dom_sf"/>
</dbReference>
<dbReference type="Proteomes" id="UP000559626">
    <property type="component" value="Unassembled WGS sequence"/>
</dbReference>
<dbReference type="CDD" id="cd06257">
    <property type="entry name" value="DnaJ"/>
    <property type="match status" value="1"/>
</dbReference>
<accession>A0A7Y0FMF7</accession>
<dbReference type="Gene3D" id="1.10.287.110">
    <property type="entry name" value="DnaJ domain"/>
    <property type="match status" value="1"/>
</dbReference>
<dbReference type="RefSeq" id="WP_169530621.1">
    <property type="nucleotide sequence ID" value="NZ_JABBGH010000001.1"/>
</dbReference>
<protein>
    <submittedName>
        <fullName evidence="2">J domain-containing protein</fullName>
    </submittedName>
</protein>
<organism evidence="2 3">
    <name type="scientific">Hymenobacter polaris</name>
    <dbReference type="NCBI Taxonomy" id="2682546"/>
    <lineage>
        <taxon>Bacteria</taxon>
        <taxon>Pseudomonadati</taxon>
        <taxon>Bacteroidota</taxon>
        <taxon>Cytophagia</taxon>
        <taxon>Cytophagales</taxon>
        <taxon>Hymenobacteraceae</taxon>
        <taxon>Hymenobacter</taxon>
    </lineage>
</organism>
<gene>
    <name evidence="2" type="ORF">HHL22_09155</name>
</gene>
<evidence type="ECO:0000313" key="3">
    <source>
        <dbReference type="Proteomes" id="UP000559626"/>
    </source>
</evidence>
<dbReference type="AlphaFoldDB" id="A0A7Y0FMF7"/>
<name>A0A7Y0FMF7_9BACT</name>
<comment type="caution">
    <text evidence="2">The sequence shown here is derived from an EMBL/GenBank/DDBJ whole genome shotgun (WGS) entry which is preliminary data.</text>
</comment>